<gene>
    <name evidence="1" type="ORF">LOK49_LG13G02078</name>
</gene>
<comment type="caution">
    <text evidence="1">The sequence shown here is derived from an EMBL/GenBank/DDBJ whole genome shotgun (WGS) entry which is preliminary data.</text>
</comment>
<dbReference type="Proteomes" id="UP001060215">
    <property type="component" value="Chromosome 14"/>
</dbReference>
<proteinExistence type="predicted"/>
<organism evidence="1 2">
    <name type="scientific">Camellia lanceoleosa</name>
    <dbReference type="NCBI Taxonomy" id="1840588"/>
    <lineage>
        <taxon>Eukaryota</taxon>
        <taxon>Viridiplantae</taxon>
        <taxon>Streptophyta</taxon>
        <taxon>Embryophyta</taxon>
        <taxon>Tracheophyta</taxon>
        <taxon>Spermatophyta</taxon>
        <taxon>Magnoliopsida</taxon>
        <taxon>eudicotyledons</taxon>
        <taxon>Gunneridae</taxon>
        <taxon>Pentapetalae</taxon>
        <taxon>asterids</taxon>
        <taxon>Ericales</taxon>
        <taxon>Theaceae</taxon>
        <taxon>Camellia</taxon>
    </lineage>
</organism>
<protein>
    <submittedName>
        <fullName evidence="1">Uncharacterized protein</fullName>
    </submittedName>
</protein>
<dbReference type="EMBL" id="CM045771">
    <property type="protein sequence ID" value="KAI7989630.1"/>
    <property type="molecule type" value="Genomic_DNA"/>
</dbReference>
<evidence type="ECO:0000313" key="2">
    <source>
        <dbReference type="Proteomes" id="UP001060215"/>
    </source>
</evidence>
<name>A0ACC0FLI4_9ERIC</name>
<accession>A0ACC0FLI4</accession>
<sequence length="176" mass="19285">MTLIVSGHDSCFQTLHDVDNVRMEGDNDIEDDNNHVQTTSGGSEVDGMHDSASSPAAGLQIVSGRVQLVLWDAPLMTEDMHEERLNAVEALGSLFVDLLYEFADIDWDGLGFALTPTDYMYIMKCSQGQSFTKGELQRFGNIELSPSDGVLNYGQVSSLNYIMKCSQGQSFTNGCL</sequence>
<reference evidence="1 2" key="1">
    <citation type="journal article" date="2022" name="Plant J.">
        <title>Chromosome-level genome of Camellia lanceoleosa provides a valuable resource for understanding genome evolution and self-incompatibility.</title>
        <authorList>
            <person name="Gong W."/>
            <person name="Xiao S."/>
            <person name="Wang L."/>
            <person name="Liao Z."/>
            <person name="Chang Y."/>
            <person name="Mo W."/>
            <person name="Hu G."/>
            <person name="Li W."/>
            <person name="Zhao G."/>
            <person name="Zhu H."/>
            <person name="Hu X."/>
            <person name="Ji K."/>
            <person name="Xiang X."/>
            <person name="Song Q."/>
            <person name="Yuan D."/>
            <person name="Jin S."/>
            <person name="Zhang L."/>
        </authorList>
    </citation>
    <scope>NUCLEOTIDE SEQUENCE [LARGE SCALE GENOMIC DNA]</scope>
    <source>
        <strain evidence="1">SQ_2022a</strain>
    </source>
</reference>
<keyword evidence="2" id="KW-1185">Reference proteome</keyword>
<evidence type="ECO:0000313" key="1">
    <source>
        <dbReference type="EMBL" id="KAI7989630.1"/>
    </source>
</evidence>